<dbReference type="InterPro" id="IPR045111">
    <property type="entry name" value="Vps41/Vps8"/>
</dbReference>
<evidence type="ECO:0000313" key="5">
    <source>
        <dbReference type="EMBL" id="KAG0665166.1"/>
    </source>
</evidence>
<feature type="region of interest" description="Disordered" evidence="2">
    <location>
        <begin position="1784"/>
        <end position="1803"/>
    </location>
</feature>
<dbReference type="Gene3D" id="2.130.10.10">
    <property type="entry name" value="YVTN repeat-like/Quinoprotein amine dehydrogenase"/>
    <property type="match status" value="1"/>
</dbReference>
<feature type="region of interest" description="Disordered" evidence="2">
    <location>
        <begin position="297"/>
        <end position="329"/>
    </location>
</feature>
<evidence type="ECO:0000259" key="4">
    <source>
        <dbReference type="Pfam" id="PF25066"/>
    </source>
</evidence>
<dbReference type="InterPro" id="IPR036322">
    <property type="entry name" value="WD40_repeat_dom_sf"/>
</dbReference>
<feature type="compositionally biased region" description="Basic and acidic residues" evidence="2">
    <location>
        <begin position="61"/>
        <end position="74"/>
    </location>
</feature>
<dbReference type="PANTHER" id="PTHR12616">
    <property type="entry name" value="VACUOLAR PROTEIN SORTING VPS41"/>
    <property type="match status" value="1"/>
</dbReference>
<name>A0A9P6W6C0_RHOMI</name>
<organism evidence="5 6">
    <name type="scientific">Rhodotorula mucilaginosa</name>
    <name type="common">Yeast</name>
    <name type="synonym">Rhodotorula rubra</name>
    <dbReference type="NCBI Taxonomy" id="5537"/>
    <lineage>
        <taxon>Eukaryota</taxon>
        <taxon>Fungi</taxon>
        <taxon>Dikarya</taxon>
        <taxon>Basidiomycota</taxon>
        <taxon>Pucciniomycotina</taxon>
        <taxon>Microbotryomycetes</taxon>
        <taxon>Sporidiobolales</taxon>
        <taxon>Sporidiobolaceae</taxon>
        <taxon>Rhodotorula</taxon>
    </lineage>
</organism>
<dbReference type="Proteomes" id="UP000777482">
    <property type="component" value="Unassembled WGS sequence"/>
</dbReference>
<comment type="similarity">
    <text evidence="1">Belongs to the VPS8 family.</text>
</comment>
<dbReference type="OrthoDB" id="289913at2759"/>
<dbReference type="GO" id="GO:0005770">
    <property type="term" value="C:late endosome"/>
    <property type="evidence" value="ECO:0007669"/>
    <property type="project" value="TreeGrafter"/>
</dbReference>
<keyword evidence="6" id="KW-1185">Reference proteome</keyword>
<dbReference type="GO" id="GO:0034058">
    <property type="term" value="P:endosomal vesicle fusion"/>
    <property type="evidence" value="ECO:0007669"/>
    <property type="project" value="TreeGrafter"/>
</dbReference>
<feature type="domain" description="VPS8-like TPR-like repeats" evidence="4">
    <location>
        <begin position="1588"/>
        <end position="1736"/>
    </location>
</feature>
<evidence type="ECO:0000256" key="1">
    <source>
        <dbReference type="ARBA" id="ARBA00009422"/>
    </source>
</evidence>
<sequence>MSSQDPSDVDDLPDWGAPRLASPAMERVEAAEASPPPPRSPVADDSTDGAQGSSGQLEAIPSDKEPARHARNGSEDEFGEFVYSGKDAAPPNSKLGHDGDDGSAPSADSPEFKASGAHVEAGDDTDEPASTPARAGSDEVSSADRDNQAPTPSTQHASELGNGRPSPLSPAGSRMTSTSNDEFPALRNGRGGLDRARSSYGSIASTSKLAPPAAANSQYPQRPAYHPAFSRLRSVSTQTTPRSRHVSSSTYNTALEFPFVADSPPRRPGLPGASESASGSAFDNLSRRSSVTNILDLPSASELPTGTSVSGASSNGPKENIKPPPRTVKWSPLKRISSRAFPHTGGTAGAAALSQAELIARSAMGQPTVMAVSGLIAIGTTRGWVLVFDFGQNLRCVCGTEAIANECGSVTALAVSQDHTFVAVGHENGSIHLYALIKPSQPARSVPPVTLPQVLSGRKEGHLVGSKICRLGFVGERHTAIISSDDQGLAFYHSLGKVLMLASTDIIRMLGKYPDPAVALAANSATHTPPQRPPLASALTAPPRASIASPPESRPESPIDPATTRNRLREADGTTFPRPSQPTVAPTGKKPTVVLDMAPLPLGPADHPASDALSLVALLTPTKLVVVGLKPTPRTWWRFALPRGESAAEDVPVDEDAERGFATTGVLAWWPSVAKKTDSEVEEGKHSDDVRADKKKGTPAPLLGQDPLLAWAWGKRIRLARIRSKTGDARPLPVRRTAPNPLKPPPPPVGIEVETVGEVVSDAPVLAVRWYNERVILVLTPSHLDVFDIATRQIIGRDPYDIRALVPSDVFCSAFEAFGFAHEALSYATSFAIYKRKLFMLRENDIRAGAILTWADRVLALMQPATILEAIETATSYYEGQIDASTIALPDDAAERKALLEPRLREILNASLDFVFSDERLRDGSHADGETIRRLFEGLVGTAVRACLALGDPDWLFDELYERYEQNGIEGIFLDRLEPFVLAGAVHDLPPSVTQRLIGIHAERGQFAAAERIILNVDPVNLDLNQTLNLCQRVPLYDGLIHVYSRALDDWIGPIVELVGVIRRIVDHRQHRPRRIGQDVALPDDNASSFDGHTDDDGGVEADGDLWRSVTHADQEVESLVPSAYKLFAYLARALLGLAYPSGQHLQEETANRARETIYGFLFATTTQRWPPPKGSPVRTTTSGSIEDEPSFPYIRLLLHFDAEALLDTLDQAFEDSYLDDDSTDPSRQPRMTRQRVVDILLEVAADESTDPYRLTAVDLTFIRIFVARNLPKYPQFVHLPATTSRSLLVDLASDLDQSTVEDRQLATEYLLSSYTPTDIDTLVPLFERAGFLRILRSIYRAERRWADLATTYLRDNETGSDVFEKLGETLKLSARASPSEKARLAEIILDAAPSLAQTDEAALPQLVRLVATYLPTRHVDFLDKLSATPLREFAYLRCLLEPEQPQDSTLSTPDPALERRYVALLCRNDPRHVIRYLASKPKDLVADEDLLQVCEAEGSYDALVWAIDKRGEPAAALAKAADALESRADLLVEQILSSSEDDGGARANETIPGRSMQVAVEQITAIAAAATDVCVRRTSGRRRAVSVSPEELWFQLLSSLVSTVRSIRSAVPPPHQQEPVANHRRLSNASFIVHGDDMPAFSPQASELLSTIIPASLSALVSSVSSREVSFPRLVRRLIESNSRASTAARSYAEFKGIVTSMLDTYAFEGELLDLSSVISAQDLYEYVDLYKRERERGWRPRNGAAPGCCSDCLQPLFAAGDPATSPAMSRSASASLLVEAMGSNERPRMQKRPSLKGKEVDWPGLAPPSRDLIAPALAADGFSRSVVVGRDGRLWHLACHIGRAEYGE</sequence>
<dbReference type="PANTHER" id="PTHR12616:SF8">
    <property type="entry name" value="VACUOLAR PROTEIN SORTING-ASSOCIATED PROTEIN 8 HOMOLOG"/>
    <property type="match status" value="1"/>
</dbReference>
<feature type="region of interest" description="Disordered" evidence="2">
    <location>
        <begin position="1"/>
        <end position="228"/>
    </location>
</feature>
<evidence type="ECO:0000313" key="6">
    <source>
        <dbReference type="Proteomes" id="UP000777482"/>
    </source>
</evidence>
<feature type="region of interest" description="Disordered" evidence="2">
    <location>
        <begin position="523"/>
        <end position="592"/>
    </location>
</feature>
<gene>
    <name evidence="5" type="primary">VPS8</name>
    <name evidence="5" type="ORF">C6P46_000263</name>
</gene>
<dbReference type="EMBL" id="PUHQ01000010">
    <property type="protein sequence ID" value="KAG0665166.1"/>
    <property type="molecule type" value="Genomic_DNA"/>
</dbReference>
<dbReference type="Pfam" id="PF12816">
    <property type="entry name" value="TPR_Vps8"/>
    <property type="match status" value="1"/>
</dbReference>
<dbReference type="GO" id="GO:0030897">
    <property type="term" value="C:HOPS complex"/>
    <property type="evidence" value="ECO:0007669"/>
    <property type="project" value="TreeGrafter"/>
</dbReference>
<evidence type="ECO:0000256" key="2">
    <source>
        <dbReference type="SAM" id="MobiDB-lite"/>
    </source>
</evidence>
<proteinExistence type="inferred from homology"/>
<dbReference type="Pfam" id="PF23410">
    <property type="entry name" value="Beta-prop_VPS8"/>
    <property type="match status" value="1"/>
</dbReference>
<feature type="compositionally biased region" description="Basic and acidic residues" evidence="2">
    <location>
        <begin position="677"/>
        <end position="696"/>
    </location>
</feature>
<dbReference type="SUPFAM" id="SSF50978">
    <property type="entry name" value="WD40 repeat-like"/>
    <property type="match status" value="1"/>
</dbReference>
<protein>
    <submittedName>
        <fullName evidence="5">Vacuolar protein sorting-associated protein 8</fullName>
    </submittedName>
</protein>
<feature type="compositionally biased region" description="Polar residues" evidence="2">
    <location>
        <begin position="199"/>
        <end position="208"/>
    </location>
</feature>
<dbReference type="InterPro" id="IPR025941">
    <property type="entry name" value="Vps8_central_dom"/>
</dbReference>
<dbReference type="Pfam" id="PF25066">
    <property type="entry name" value="TPR_VPS8_2"/>
    <property type="match status" value="1"/>
</dbReference>
<evidence type="ECO:0000259" key="3">
    <source>
        <dbReference type="Pfam" id="PF12816"/>
    </source>
</evidence>
<feature type="region of interest" description="Disordered" evidence="2">
    <location>
        <begin position="259"/>
        <end position="283"/>
    </location>
</feature>
<accession>A0A9P6W6C0</accession>
<feature type="compositionally biased region" description="Polar residues" evidence="2">
    <location>
        <begin position="148"/>
        <end position="157"/>
    </location>
</feature>
<feature type="domain" description="Vacuolar protein sorting-associated protein 8 central" evidence="3">
    <location>
        <begin position="972"/>
        <end position="1214"/>
    </location>
</feature>
<feature type="region of interest" description="Disordered" evidence="2">
    <location>
        <begin position="677"/>
        <end position="699"/>
    </location>
</feature>
<dbReference type="InterPro" id="IPR015943">
    <property type="entry name" value="WD40/YVTN_repeat-like_dom_sf"/>
</dbReference>
<feature type="region of interest" description="Disordered" evidence="2">
    <location>
        <begin position="1076"/>
        <end position="1103"/>
    </location>
</feature>
<comment type="caution">
    <text evidence="5">The sequence shown here is derived from an EMBL/GenBank/DDBJ whole genome shotgun (WGS) entry which is preliminary data.</text>
</comment>
<feature type="compositionally biased region" description="Polar residues" evidence="2">
    <location>
        <begin position="302"/>
        <end position="317"/>
    </location>
</feature>
<reference evidence="5 6" key="1">
    <citation type="submission" date="2020-11" db="EMBL/GenBank/DDBJ databases">
        <title>Kefir isolates.</title>
        <authorList>
            <person name="Marcisauskas S."/>
            <person name="Kim Y."/>
            <person name="Blasche S."/>
        </authorList>
    </citation>
    <scope>NUCLEOTIDE SEQUENCE [LARGE SCALE GENOMIC DNA]</scope>
    <source>
        <strain evidence="5 6">KR</strain>
    </source>
</reference>
<dbReference type="InterPro" id="IPR059070">
    <property type="entry name" value="TPR_VPS8_2"/>
</dbReference>
<dbReference type="GO" id="GO:0006623">
    <property type="term" value="P:protein targeting to vacuole"/>
    <property type="evidence" value="ECO:0007669"/>
    <property type="project" value="InterPro"/>
</dbReference>